<dbReference type="EC" id="5.3.1.8" evidence="4"/>
<keyword evidence="7 9" id="KW-0413">Isomerase</keyword>
<keyword evidence="5" id="KW-0479">Metal-binding</keyword>
<evidence type="ECO:0000313" key="10">
    <source>
        <dbReference type="Proteomes" id="UP001165586"/>
    </source>
</evidence>
<comment type="cofactor">
    <cofactor evidence="2">
        <name>Zn(2+)</name>
        <dbReference type="ChEBI" id="CHEBI:29105"/>
    </cofactor>
</comment>
<dbReference type="InterPro" id="IPR014710">
    <property type="entry name" value="RmlC-like_jellyroll"/>
</dbReference>
<dbReference type="PRINTS" id="PR00714">
    <property type="entry name" value="MAN6PISMRASE"/>
</dbReference>
<dbReference type="CDD" id="cd07011">
    <property type="entry name" value="cupin_PMI_type_I_N"/>
    <property type="match status" value="1"/>
</dbReference>
<dbReference type="EMBL" id="JANLCJ010000005">
    <property type="protein sequence ID" value="MCS5734916.1"/>
    <property type="molecule type" value="Genomic_DNA"/>
</dbReference>
<evidence type="ECO:0000313" key="9">
    <source>
        <dbReference type="EMBL" id="MCS5734916.1"/>
    </source>
</evidence>
<comment type="caution">
    <text evidence="9">The sequence shown here is derived from an EMBL/GenBank/DDBJ whole genome shotgun (WGS) entry which is preliminary data.</text>
</comment>
<name>A0ABT2H4Q6_9MICO</name>
<reference evidence="9" key="1">
    <citation type="submission" date="2022-08" db="EMBL/GenBank/DDBJ databases">
        <authorList>
            <person name="Deng Y."/>
            <person name="Han X.-F."/>
            <person name="Zhang Y.-Q."/>
        </authorList>
    </citation>
    <scope>NUCLEOTIDE SEQUENCE</scope>
    <source>
        <strain evidence="9">CPCC 203386</strain>
    </source>
</reference>
<evidence type="ECO:0000256" key="1">
    <source>
        <dbReference type="ARBA" id="ARBA00000757"/>
    </source>
</evidence>
<dbReference type="NCBIfam" id="TIGR00218">
    <property type="entry name" value="manA"/>
    <property type="match status" value="1"/>
</dbReference>
<evidence type="ECO:0000256" key="3">
    <source>
        <dbReference type="ARBA" id="ARBA00010772"/>
    </source>
</evidence>
<dbReference type="GO" id="GO:0004476">
    <property type="term" value="F:mannose-6-phosphate isomerase activity"/>
    <property type="evidence" value="ECO:0007669"/>
    <property type="project" value="UniProtKB-EC"/>
</dbReference>
<accession>A0ABT2H4Q6</accession>
<dbReference type="RefSeq" id="WP_259539826.1">
    <property type="nucleotide sequence ID" value="NZ_JANLCJ010000005.1"/>
</dbReference>
<dbReference type="InterPro" id="IPR016305">
    <property type="entry name" value="Mannose-6-P_Isomerase"/>
</dbReference>
<comment type="catalytic activity">
    <reaction evidence="1">
        <text>D-mannose 6-phosphate = D-fructose 6-phosphate</text>
        <dbReference type="Rhea" id="RHEA:12356"/>
        <dbReference type="ChEBI" id="CHEBI:58735"/>
        <dbReference type="ChEBI" id="CHEBI:61527"/>
        <dbReference type="EC" id="5.3.1.8"/>
    </reaction>
</comment>
<evidence type="ECO:0000256" key="2">
    <source>
        <dbReference type="ARBA" id="ARBA00001947"/>
    </source>
</evidence>
<comment type="similarity">
    <text evidence="3">Belongs to the mannose-6-phosphate isomerase type 1 family.</text>
</comment>
<gene>
    <name evidence="9" type="primary">manA</name>
    <name evidence="9" type="ORF">N1032_14315</name>
</gene>
<dbReference type="PANTHER" id="PTHR10309:SF0">
    <property type="entry name" value="MANNOSE-6-PHOSPHATE ISOMERASE"/>
    <property type="match status" value="1"/>
</dbReference>
<proteinExistence type="inferred from homology"/>
<evidence type="ECO:0000256" key="6">
    <source>
        <dbReference type="ARBA" id="ARBA00022833"/>
    </source>
</evidence>
<dbReference type="InterPro" id="IPR011051">
    <property type="entry name" value="RmlC_Cupin_sf"/>
</dbReference>
<feature type="domain" description="Phosphomannose isomerase type I catalytic" evidence="8">
    <location>
        <begin position="5"/>
        <end position="149"/>
    </location>
</feature>
<dbReference type="InterPro" id="IPR001250">
    <property type="entry name" value="Man6P_Isoase-1"/>
</dbReference>
<dbReference type="PIRSF" id="PIRSF001480">
    <property type="entry name" value="Mannose-6-phosphate_isomerase"/>
    <property type="match status" value="1"/>
</dbReference>
<dbReference type="InterPro" id="IPR046457">
    <property type="entry name" value="PMI_typeI_cat"/>
</dbReference>
<dbReference type="Pfam" id="PF20511">
    <property type="entry name" value="PMI_typeI_cat"/>
    <property type="match status" value="1"/>
</dbReference>
<organism evidence="9 10">
    <name type="scientific">Herbiconiux daphne</name>
    <dbReference type="NCBI Taxonomy" id="2970914"/>
    <lineage>
        <taxon>Bacteria</taxon>
        <taxon>Bacillati</taxon>
        <taxon>Actinomycetota</taxon>
        <taxon>Actinomycetes</taxon>
        <taxon>Micrococcales</taxon>
        <taxon>Microbacteriaceae</taxon>
        <taxon>Herbiconiux</taxon>
    </lineage>
</organism>
<evidence type="ECO:0000256" key="5">
    <source>
        <dbReference type="ARBA" id="ARBA00022723"/>
    </source>
</evidence>
<sequence length="435" mass="45886">MFVSIANTPRDYAWGSTSAIPRLLGTPETGEPQAELWLGAHPGSPSRILDPARTGGATDLAAWIASDPATAVGEKGSLSFLLKILAAAHPLSLQAHPTLERAREGFARENAAGIPIDAPERNYRDALHKPEIIVALSPTYEALCGFRPLAEVREIVDLLVMLDGSQVAPRWELYGPIVHLLEDSETVGEPDGEVLRSVVSWLLEGGPEVDALVGHLVRTTEKALHPAHAHLTDPYTKSLETVVLLNEQYPGDPGIIISLLLNRVTLSAGEALYLPAGNIHAYLRGLGVELMSASDNVLRGGLTPKHVDVAELLEVLDFDPLPVPYLRPERQVDGLQLFAPDVPDFELARIDVGDAEVLPLESGVPSVAPTVAFAPQGPAIAICIGGSVSIAGASGSVTIARGESVFVTPDEGELVFAGDGTVFVAAPGAPANELP</sequence>
<dbReference type="PANTHER" id="PTHR10309">
    <property type="entry name" value="MANNOSE-6-PHOSPHATE ISOMERASE"/>
    <property type="match status" value="1"/>
</dbReference>
<evidence type="ECO:0000259" key="8">
    <source>
        <dbReference type="Pfam" id="PF20511"/>
    </source>
</evidence>
<evidence type="ECO:0000256" key="4">
    <source>
        <dbReference type="ARBA" id="ARBA00011956"/>
    </source>
</evidence>
<protein>
    <recommendedName>
        <fullName evidence="4">mannose-6-phosphate isomerase</fullName>
        <ecNumber evidence="4">5.3.1.8</ecNumber>
    </recommendedName>
</protein>
<keyword evidence="10" id="KW-1185">Reference proteome</keyword>
<evidence type="ECO:0000256" key="7">
    <source>
        <dbReference type="ARBA" id="ARBA00023235"/>
    </source>
</evidence>
<dbReference type="SUPFAM" id="SSF51182">
    <property type="entry name" value="RmlC-like cupins"/>
    <property type="match status" value="1"/>
</dbReference>
<dbReference type="Gene3D" id="2.60.120.10">
    <property type="entry name" value="Jelly Rolls"/>
    <property type="match status" value="2"/>
</dbReference>
<dbReference type="Proteomes" id="UP001165586">
    <property type="component" value="Unassembled WGS sequence"/>
</dbReference>
<keyword evidence="6" id="KW-0862">Zinc</keyword>
<dbReference type="Gene3D" id="1.10.441.10">
    <property type="entry name" value="Phosphomannose Isomerase, domain 2"/>
    <property type="match status" value="1"/>
</dbReference>